<protein>
    <submittedName>
        <fullName evidence="2">Amidohydrolase family protein</fullName>
    </submittedName>
</protein>
<dbReference type="GO" id="GO:0016787">
    <property type="term" value="F:hydrolase activity"/>
    <property type="evidence" value="ECO:0007669"/>
    <property type="project" value="InterPro"/>
</dbReference>
<evidence type="ECO:0000313" key="3">
    <source>
        <dbReference type="Proteomes" id="UP001320178"/>
    </source>
</evidence>
<evidence type="ECO:0000313" key="2">
    <source>
        <dbReference type="EMBL" id="MCE8052669.1"/>
    </source>
</evidence>
<dbReference type="InterPro" id="IPR052358">
    <property type="entry name" value="Aro_Compnd_Degr_Hydrolases"/>
</dbReference>
<accession>A0AAW4YW79</accession>
<dbReference type="EMBL" id="JABFTS010000006">
    <property type="protein sequence ID" value="MCE8052669.1"/>
    <property type="molecule type" value="Genomic_DNA"/>
</dbReference>
<dbReference type="InterPro" id="IPR032466">
    <property type="entry name" value="Metal_Hydrolase"/>
</dbReference>
<proteinExistence type="predicted"/>
<feature type="domain" description="Amidohydrolase-related" evidence="1">
    <location>
        <begin position="26"/>
        <end position="287"/>
    </location>
</feature>
<dbReference type="InterPro" id="IPR006680">
    <property type="entry name" value="Amidohydro-rel"/>
</dbReference>
<dbReference type="Proteomes" id="UP001320178">
    <property type="component" value="Unassembled WGS sequence"/>
</dbReference>
<dbReference type="AlphaFoldDB" id="A0AAW4YW79"/>
<dbReference type="RefSeq" id="WP_234240006.1">
    <property type="nucleotide sequence ID" value="NZ_JABFTS010000006.1"/>
</dbReference>
<organism evidence="2 3">
    <name type="scientific">Billgrantia desiderata</name>
    <dbReference type="NCBI Taxonomy" id="52021"/>
    <lineage>
        <taxon>Bacteria</taxon>
        <taxon>Pseudomonadati</taxon>
        <taxon>Pseudomonadota</taxon>
        <taxon>Gammaproteobacteria</taxon>
        <taxon>Oceanospirillales</taxon>
        <taxon>Halomonadaceae</taxon>
        <taxon>Billgrantia</taxon>
    </lineage>
</organism>
<reference evidence="2" key="2">
    <citation type="journal article" date="2021" name="Front. Microbiol.">
        <title>Aerobic Denitrification and Heterotrophic Sulfur Oxidation in the Genus Halomonas Revealed by Six Novel Species Characterizations and Genome-Based Analysis.</title>
        <authorList>
            <person name="Wang L."/>
            <person name="Shao Z."/>
        </authorList>
    </citation>
    <scope>NUCLEOTIDE SEQUENCE</scope>
    <source>
        <strain evidence="2">MCCC 1A05776</strain>
    </source>
</reference>
<dbReference type="PANTHER" id="PTHR35563:SF2">
    <property type="entry name" value="BARREL METAL-DEPENDENT HYDROLASE, PUTATIVE (AFU_ORTHOLOGUE AFUA_1G16240)-RELATED"/>
    <property type="match status" value="1"/>
</dbReference>
<dbReference type="PANTHER" id="PTHR35563">
    <property type="entry name" value="BARREL METAL-DEPENDENT HYDROLASE, PUTATIVE (AFU_ORTHOLOGUE AFUA_1G16240)-RELATED"/>
    <property type="match status" value="1"/>
</dbReference>
<reference evidence="2" key="1">
    <citation type="submission" date="2020-05" db="EMBL/GenBank/DDBJ databases">
        <authorList>
            <person name="Wang L."/>
            <person name="Shao Z."/>
        </authorList>
    </citation>
    <scope>NUCLEOTIDE SEQUENCE</scope>
    <source>
        <strain evidence="2">MCCC 1A05776</strain>
    </source>
</reference>
<dbReference type="Pfam" id="PF04909">
    <property type="entry name" value="Amidohydro_2"/>
    <property type="match status" value="1"/>
</dbReference>
<name>A0AAW4YW79_9GAMM</name>
<gene>
    <name evidence="2" type="ORF">HOP61_15335</name>
</gene>
<dbReference type="Gene3D" id="3.20.20.140">
    <property type="entry name" value="Metal-dependent hydrolases"/>
    <property type="match status" value="1"/>
</dbReference>
<evidence type="ECO:0000259" key="1">
    <source>
        <dbReference type="Pfam" id="PF04909"/>
    </source>
</evidence>
<comment type="caution">
    <text evidence="2">The sequence shown here is derived from an EMBL/GenBank/DDBJ whole genome shotgun (WGS) entry which is preliminary data.</text>
</comment>
<dbReference type="SUPFAM" id="SSF51556">
    <property type="entry name" value="Metallo-dependent hydrolases"/>
    <property type="match status" value="1"/>
</dbReference>
<sequence>MNAIPANTRPLDGPPPRLVAPPGATDCHMHLYLPGFAAQPGGPGIAELATVEDYRRVQARLGLERVVVTQSNAYQLDNGALLEALGELGSEAARGVAAVAPGTAETTLRDWHAQGVRGARIMNLPGGAVTHADMPAVERLVRPLGWHLMVQFNGQHLNDYLDGLQRLEGDYIIDHIGKFMPPVSADDRRVDAILRLLDRGNAWFKLCGGYETSTVGGPRYEDVGAIAWRVVAHAPERVIWGSNWPHVGVPRERYPDDAEQLDVLLGWAGPEARRRILVDNPAALYGFPPLPVEGDNP</sequence>